<feature type="transmembrane region" description="Helical" evidence="1">
    <location>
        <begin position="226"/>
        <end position="245"/>
    </location>
</feature>
<evidence type="ECO:0000313" key="2">
    <source>
        <dbReference type="EMBL" id="WPR88111.1"/>
    </source>
</evidence>
<dbReference type="RefSeq" id="WP_320940833.1">
    <property type="nucleotide sequence ID" value="NZ_BAABEU010000010.1"/>
</dbReference>
<feature type="transmembrane region" description="Helical" evidence="1">
    <location>
        <begin position="52"/>
        <end position="74"/>
    </location>
</feature>
<name>A0ABZ0SLN2_9MICO</name>
<evidence type="ECO:0008006" key="4">
    <source>
        <dbReference type="Google" id="ProtNLM"/>
    </source>
</evidence>
<organism evidence="2 3">
    <name type="scientific">Microbacterium rhizosphaerae</name>
    <dbReference type="NCBI Taxonomy" id="1678237"/>
    <lineage>
        <taxon>Bacteria</taxon>
        <taxon>Bacillati</taxon>
        <taxon>Actinomycetota</taxon>
        <taxon>Actinomycetes</taxon>
        <taxon>Micrococcales</taxon>
        <taxon>Microbacteriaceae</taxon>
        <taxon>Microbacterium</taxon>
    </lineage>
</organism>
<gene>
    <name evidence="2" type="ORF">SM116_09975</name>
</gene>
<dbReference type="EMBL" id="CP139368">
    <property type="protein sequence ID" value="WPR88111.1"/>
    <property type="molecule type" value="Genomic_DNA"/>
</dbReference>
<sequence length="364" mass="38217">MAMTRVVFTADGRARESLAIVVAGAASAVSIVAALLVFRLEPAPIAGPGSVGQFAAVAATVAAIVVFVFGRYVVRDPEHPPRVMDLVDLGVVALAHAVIALLSWTLLSAILAQSFGKAVVYPIPLLFATGAVTAVTTYLVLHAATGSSLMTLAVVLAVFLAEGLVASMLSASNPHWWRFNLSALGMTNDNSALTFNLTLVVAGLMITTLTRYITRALPGASAGGVARLRVFLVLMGVLLAFVGLFPVDVFFWVHTLSASGMGVVFCILALRVPSWVPGLARGFIWLGRVFVAVTVLIGSFYAVGYYTLTAVELIAAVMAFTWIILFIRNTALATVLVTEVATLPVDETAFEVAVEPKAEPVLAG</sequence>
<feature type="transmembrane region" description="Helical" evidence="1">
    <location>
        <begin position="192"/>
        <end position="214"/>
    </location>
</feature>
<feature type="transmembrane region" description="Helical" evidence="1">
    <location>
        <begin position="20"/>
        <end position="40"/>
    </location>
</feature>
<feature type="transmembrane region" description="Helical" evidence="1">
    <location>
        <begin position="148"/>
        <end position="172"/>
    </location>
</feature>
<feature type="transmembrane region" description="Helical" evidence="1">
    <location>
        <begin position="86"/>
        <end position="107"/>
    </location>
</feature>
<feature type="transmembrane region" description="Helical" evidence="1">
    <location>
        <begin position="119"/>
        <end position="141"/>
    </location>
</feature>
<evidence type="ECO:0000256" key="1">
    <source>
        <dbReference type="SAM" id="Phobius"/>
    </source>
</evidence>
<keyword evidence="1" id="KW-1133">Transmembrane helix</keyword>
<dbReference type="Proteomes" id="UP001323798">
    <property type="component" value="Chromosome"/>
</dbReference>
<accession>A0ABZ0SLN2</accession>
<feature type="transmembrane region" description="Helical" evidence="1">
    <location>
        <begin position="251"/>
        <end position="270"/>
    </location>
</feature>
<keyword evidence="1" id="KW-0472">Membrane</keyword>
<protein>
    <recommendedName>
        <fullName evidence="4">DUF998 domain-containing protein</fullName>
    </recommendedName>
</protein>
<keyword evidence="3" id="KW-1185">Reference proteome</keyword>
<proteinExistence type="predicted"/>
<feature type="transmembrane region" description="Helical" evidence="1">
    <location>
        <begin position="308"/>
        <end position="327"/>
    </location>
</feature>
<reference evidence="2 3" key="1">
    <citation type="submission" date="2023-11" db="EMBL/GenBank/DDBJ databases">
        <title>Genome sequence of Microbacterium rhizosphaerae KACC 19337.</title>
        <authorList>
            <person name="Choi H."/>
            <person name="Kim S."/>
            <person name="Kim Y."/>
            <person name="Kwon S.-W."/>
            <person name="Heo J."/>
        </authorList>
    </citation>
    <scope>NUCLEOTIDE SEQUENCE [LARGE SCALE GENOMIC DNA]</scope>
    <source>
        <strain evidence="2 3">KACC 19337</strain>
    </source>
</reference>
<keyword evidence="1" id="KW-0812">Transmembrane</keyword>
<evidence type="ECO:0000313" key="3">
    <source>
        <dbReference type="Proteomes" id="UP001323798"/>
    </source>
</evidence>
<feature type="transmembrane region" description="Helical" evidence="1">
    <location>
        <begin position="282"/>
        <end position="302"/>
    </location>
</feature>